<dbReference type="PANTHER" id="PTHR36437">
    <property type="entry name" value="GLYOXALASE/BLEOMYCIN RESISTANCE PROTEIN/DIOXYGENASE"/>
    <property type="match status" value="1"/>
</dbReference>
<name>A0A810L3T5_9ACTN</name>
<dbReference type="PROSITE" id="PS51819">
    <property type="entry name" value="VOC"/>
    <property type="match status" value="1"/>
</dbReference>
<keyword evidence="3" id="KW-1185">Reference proteome</keyword>
<organism evidence="2 3">
    <name type="scientific">Actinocatenispora sera</name>
    <dbReference type="NCBI Taxonomy" id="390989"/>
    <lineage>
        <taxon>Bacteria</taxon>
        <taxon>Bacillati</taxon>
        <taxon>Actinomycetota</taxon>
        <taxon>Actinomycetes</taxon>
        <taxon>Micromonosporales</taxon>
        <taxon>Micromonosporaceae</taxon>
        <taxon>Actinocatenispora</taxon>
    </lineage>
</organism>
<dbReference type="AlphaFoldDB" id="A0A810L3T5"/>
<evidence type="ECO:0000313" key="3">
    <source>
        <dbReference type="Proteomes" id="UP000680750"/>
    </source>
</evidence>
<evidence type="ECO:0000259" key="1">
    <source>
        <dbReference type="PROSITE" id="PS51819"/>
    </source>
</evidence>
<dbReference type="EMBL" id="AP023354">
    <property type="protein sequence ID" value="BCJ28808.1"/>
    <property type="molecule type" value="Genomic_DNA"/>
</dbReference>
<accession>A0A810L3T5</accession>
<dbReference type="PANTHER" id="PTHR36437:SF2">
    <property type="entry name" value="GLYOXALASE_BLEOMYCIN RESISTANCE PROTEIN_DIOXYGENASE"/>
    <property type="match status" value="1"/>
</dbReference>
<dbReference type="InterPro" id="IPR004360">
    <property type="entry name" value="Glyas_Fos-R_dOase_dom"/>
</dbReference>
<dbReference type="Proteomes" id="UP000680750">
    <property type="component" value="Chromosome"/>
</dbReference>
<dbReference type="Pfam" id="PF00903">
    <property type="entry name" value="Glyoxalase"/>
    <property type="match status" value="1"/>
</dbReference>
<dbReference type="SUPFAM" id="SSF54593">
    <property type="entry name" value="Glyoxalase/Bleomycin resistance protein/Dihydroxybiphenyl dioxygenase"/>
    <property type="match status" value="1"/>
</dbReference>
<dbReference type="InterPro" id="IPR029068">
    <property type="entry name" value="Glyas_Bleomycin-R_OHBP_Dase"/>
</dbReference>
<dbReference type="KEGG" id="aser:Asera_29160"/>
<evidence type="ECO:0000313" key="2">
    <source>
        <dbReference type="EMBL" id="BCJ28808.1"/>
    </source>
</evidence>
<dbReference type="Gene3D" id="3.10.180.10">
    <property type="entry name" value="2,3-Dihydroxybiphenyl 1,2-Dioxygenase, domain 1"/>
    <property type="match status" value="1"/>
</dbReference>
<sequence>MSNPVIGVPVVGVPVADQDKAIEFYTEVFGFTTRMDAPLPQLGSRWIVLAPAGAGAEATGIALIQARDGLPTGVETGIRLAVADAAAKHAELIERGVPVGELLRWPGTPPMFTATDQDGNGLEIIEQ</sequence>
<proteinExistence type="predicted"/>
<dbReference type="OrthoDB" id="197463at2"/>
<dbReference type="InterPro" id="IPR037523">
    <property type="entry name" value="VOC_core"/>
</dbReference>
<gene>
    <name evidence="2" type="ORF">Asera_29160</name>
</gene>
<feature type="domain" description="VOC" evidence="1">
    <location>
        <begin position="7"/>
        <end position="127"/>
    </location>
</feature>
<protein>
    <recommendedName>
        <fullName evidence="1">VOC domain-containing protein</fullName>
    </recommendedName>
</protein>
<dbReference type="RefSeq" id="WP_030448505.1">
    <property type="nucleotide sequence ID" value="NZ_AP023354.1"/>
</dbReference>
<reference evidence="2" key="1">
    <citation type="submission" date="2020-08" db="EMBL/GenBank/DDBJ databases">
        <title>Whole genome shotgun sequence of Actinocatenispora sera NBRC 101916.</title>
        <authorList>
            <person name="Komaki H."/>
            <person name="Tamura T."/>
        </authorList>
    </citation>
    <scope>NUCLEOTIDE SEQUENCE</scope>
    <source>
        <strain evidence="2">NBRC 101916</strain>
    </source>
</reference>